<name>A0A976RSN8_9LACO</name>
<evidence type="ECO:0000259" key="3">
    <source>
        <dbReference type="Pfam" id="PF02517"/>
    </source>
</evidence>
<feature type="transmembrane region" description="Helical" evidence="2">
    <location>
        <begin position="37"/>
        <end position="56"/>
    </location>
</feature>
<dbReference type="GO" id="GO:0080120">
    <property type="term" value="P:CAAX-box protein maturation"/>
    <property type="evidence" value="ECO:0007669"/>
    <property type="project" value="UniProtKB-ARBA"/>
</dbReference>
<evidence type="ECO:0000313" key="5">
    <source>
        <dbReference type="Proteomes" id="UP000831181"/>
    </source>
</evidence>
<proteinExistence type="inferred from homology"/>
<feature type="transmembrane region" description="Helical" evidence="2">
    <location>
        <begin position="76"/>
        <end position="94"/>
    </location>
</feature>
<keyword evidence="4" id="KW-0482">Metalloprotease</keyword>
<dbReference type="KEGG" id="lbe:MOO44_03125"/>
<keyword evidence="2" id="KW-1133">Transmembrane helix</keyword>
<dbReference type="InterPro" id="IPR003675">
    <property type="entry name" value="Rce1/LyrA-like_dom"/>
</dbReference>
<feature type="transmembrane region" description="Helical" evidence="2">
    <location>
        <begin position="160"/>
        <end position="181"/>
    </location>
</feature>
<sequence length="243" mass="27075">MKKSLSSIIGFSIVQTILILVIAILCIILIPNEFMSVATRYIVLIGIAMILNHFWLKQQVPVFSSGIAVKDLLAPYTFELILILFICYGFEYNYNEGQLINAICFSIGPGIYEEYVFRGLILKALINRFRNANYWGIISAVIISSILFGGMHLINIIGQPVLATILQVITAIIIGIFLAAICIRTKSIIPGMIIHIVSNFVQSSLISSSNWFEILYYGLVIVLSVILLRPAKIKALFKLSTNI</sequence>
<evidence type="ECO:0000256" key="2">
    <source>
        <dbReference type="SAM" id="Phobius"/>
    </source>
</evidence>
<gene>
    <name evidence="4" type="ORF">MOO44_03125</name>
</gene>
<evidence type="ECO:0000313" key="4">
    <source>
        <dbReference type="EMBL" id="UQS87170.1"/>
    </source>
</evidence>
<organism evidence="4 5">
    <name type="scientific">Nicoliella spurrieriana</name>
    <dbReference type="NCBI Taxonomy" id="2925830"/>
    <lineage>
        <taxon>Bacteria</taxon>
        <taxon>Bacillati</taxon>
        <taxon>Bacillota</taxon>
        <taxon>Bacilli</taxon>
        <taxon>Lactobacillales</taxon>
        <taxon>Lactobacillaceae</taxon>
        <taxon>Nicoliella</taxon>
    </lineage>
</organism>
<dbReference type="PANTHER" id="PTHR36435:SF1">
    <property type="entry name" value="CAAX AMINO TERMINAL PROTEASE FAMILY PROTEIN"/>
    <property type="match status" value="1"/>
</dbReference>
<reference evidence="4" key="1">
    <citation type="journal article" date="2022" name="Int. J. Syst. Evol. Microbiol.">
        <title>Apilactobacillus apisilvae sp. nov., Nicolia spurrieriana gen. nov. sp. nov., Bombilactobacillus folatiphilus sp. nov. and Bombilactobacillus thymidiniphilus sp. nov., four new lactic acid bacterial isolates from stingless bees Tetragonula carbonaria and Austroplebeia australis.</title>
        <authorList>
            <person name="Oliphant S.A."/>
            <person name="Watson-Haigh N.S."/>
            <person name="Sumby K.M."/>
            <person name="Gardner J."/>
            <person name="Groom S."/>
            <person name="Jiranek V."/>
        </authorList>
    </citation>
    <scope>NUCLEOTIDE SEQUENCE</scope>
    <source>
        <strain evidence="4">SGEP1_A5</strain>
    </source>
</reference>
<keyword evidence="4" id="KW-0378">Hydrolase</keyword>
<dbReference type="Proteomes" id="UP000831181">
    <property type="component" value="Chromosome"/>
</dbReference>
<dbReference type="RefSeq" id="WP_260116969.1">
    <property type="nucleotide sequence ID" value="NZ_CP093361.1"/>
</dbReference>
<dbReference type="Pfam" id="PF02517">
    <property type="entry name" value="Rce1-like"/>
    <property type="match status" value="1"/>
</dbReference>
<dbReference type="GO" id="GO:0008237">
    <property type="term" value="F:metallopeptidase activity"/>
    <property type="evidence" value="ECO:0007669"/>
    <property type="project" value="UniProtKB-KW"/>
</dbReference>
<keyword evidence="2" id="KW-0472">Membrane</keyword>
<feature type="transmembrane region" description="Helical" evidence="2">
    <location>
        <begin position="132"/>
        <end position="154"/>
    </location>
</feature>
<evidence type="ECO:0000256" key="1">
    <source>
        <dbReference type="ARBA" id="ARBA00009067"/>
    </source>
</evidence>
<protein>
    <submittedName>
        <fullName evidence="4">CPBP family intramembrane metalloprotease</fullName>
    </submittedName>
</protein>
<dbReference type="PANTHER" id="PTHR36435">
    <property type="entry name" value="SLR1288 PROTEIN"/>
    <property type="match status" value="1"/>
</dbReference>
<dbReference type="InterPro" id="IPR052710">
    <property type="entry name" value="CAAX_protease"/>
</dbReference>
<keyword evidence="2" id="KW-0812">Transmembrane</keyword>
<dbReference type="AlphaFoldDB" id="A0A976RSN8"/>
<keyword evidence="4" id="KW-0645">Protease</keyword>
<comment type="similarity">
    <text evidence="1">Belongs to the UPF0177 family.</text>
</comment>
<accession>A0A976RSN8</accession>
<feature type="domain" description="CAAX prenyl protease 2/Lysostaphin resistance protein A-like" evidence="3">
    <location>
        <begin position="98"/>
        <end position="201"/>
    </location>
</feature>
<keyword evidence="5" id="KW-1185">Reference proteome</keyword>
<dbReference type="EMBL" id="CP093361">
    <property type="protein sequence ID" value="UQS87170.1"/>
    <property type="molecule type" value="Genomic_DNA"/>
</dbReference>
<dbReference type="GO" id="GO:0004175">
    <property type="term" value="F:endopeptidase activity"/>
    <property type="evidence" value="ECO:0007669"/>
    <property type="project" value="UniProtKB-ARBA"/>
</dbReference>
<feature type="transmembrane region" description="Helical" evidence="2">
    <location>
        <begin position="214"/>
        <end position="231"/>
    </location>
</feature>
<feature type="transmembrane region" description="Helical" evidence="2">
    <location>
        <begin position="188"/>
        <end position="208"/>
    </location>
</feature>
<feature type="transmembrane region" description="Helical" evidence="2">
    <location>
        <begin position="6"/>
        <end position="30"/>
    </location>
</feature>